<protein>
    <recommendedName>
        <fullName evidence="5">DUF3800 domain-containing protein</fullName>
    </recommendedName>
</protein>
<evidence type="ECO:0000313" key="4">
    <source>
        <dbReference type="Proteomes" id="UP000279541"/>
    </source>
</evidence>
<reference evidence="1 4" key="2">
    <citation type="submission" date="2018-11" db="EMBL/GenBank/DDBJ databases">
        <title>Proposal to divide the Flavobacteriaceae and reorganize its genera based on Amino Acid Identity values calculated from whole genome sequences.</title>
        <authorList>
            <person name="Nicholson A.C."/>
            <person name="Gulvik C.A."/>
            <person name="Whitney A.M."/>
            <person name="Humrighouse B.W."/>
            <person name="Bell M."/>
            <person name="Holmes B."/>
            <person name="Steigerwalt A.G."/>
            <person name="Villarma A."/>
            <person name="Sheth M."/>
            <person name="Batra D."/>
            <person name="Pryor J."/>
            <person name="Bernardet J.-F."/>
            <person name="Hugo C."/>
            <person name="Kampfer P."/>
            <person name="Newman J."/>
            <person name="McQuiston J.R."/>
        </authorList>
    </citation>
    <scope>NUCLEOTIDE SEQUENCE [LARGE SCALE GENOMIC DNA]</scope>
    <source>
        <strain evidence="1 4">DSM 16927</strain>
    </source>
</reference>
<keyword evidence="4" id="KW-1185">Reference proteome</keyword>
<dbReference type="RefSeq" id="WP_076350916.1">
    <property type="nucleotide sequence ID" value="NZ_CP033926.1"/>
</dbReference>
<evidence type="ECO:0000313" key="2">
    <source>
        <dbReference type="EMBL" id="SIS27833.1"/>
    </source>
</evidence>
<dbReference type="InterPro" id="IPR024524">
    <property type="entry name" value="DUF3800"/>
</dbReference>
<dbReference type="STRING" id="112234.SAMN05421768_10193"/>
<dbReference type="EMBL" id="FTNZ01000001">
    <property type="protein sequence ID" value="SIS27833.1"/>
    <property type="molecule type" value="Genomic_DNA"/>
</dbReference>
<evidence type="ECO:0000313" key="3">
    <source>
        <dbReference type="Proteomes" id="UP000186106"/>
    </source>
</evidence>
<evidence type="ECO:0000313" key="1">
    <source>
        <dbReference type="EMBL" id="AZA99241.1"/>
    </source>
</evidence>
<evidence type="ECO:0008006" key="5">
    <source>
        <dbReference type="Google" id="ProtNLM"/>
    </source>
</evidence>
<accession>A0A1N7HSN5</accession>
<dbReference type="Proteomes" id="UP000186106">
    <property type="component" value="Unassembled WGS sequence"/>
</dbReference>
<dbReference type="Pfam" id="PF12686">
    <property type="entry name" value="DUF3800"/>
    <property type="match status" value="1"/>
</dbReference>
<dbReference type="AlphaFoldDB" id="A0A1N7HSN5"/>
<gene>
    <name evidence="1" type="ORF">EG359_06315</name>
    <name evidence="2" type="ORF">SAMN05421768_10193</name>
</gene>
<organism evidence="2 3">
    <name type="scientific">Chryseobacterium joostei</name>
    <dbReference type="NCBI Taxonomy" id="112234"/>
    <lineage>
        <taxon>Bacteria</taxon>
        <taxon>Pseudomonadati</taxon>
        <taxon>Bacteroidota</taxon>
        <taxon>Flavobacteriia</taxon>
        <taxon>Flavobacteriales</taxon>
        <taxon>Weeksellaceae</taxon>
        <taxon>Chryseobacterium group</taxon>
        <taxon>Chryseobacterium</taxon>
    </lineage>
</organism>
<dbReference type="OrthoDB" id="7541663at2"/>
<sequence length="389" mass="45781">MINFEVSKLRDQLNRSKLEYPNIDFSIDGQFYYDETNNIRKFYLKESGFNYDFIPNFILGGIMHEGDTPDVKELFSSFSLKNRAKEVKFKQIANGNFTDCLKSKNLSLFFKFILNSKLFVHYSSLNFLYWSIADIVDSAVRNAPDLFKRNKELVFTLKNDLYQIVKQETESFRKLFFNYGYPNIKKHELNDFINDFIQLLESYEGKIEYHGSIQSLIILLESSIQKELVFIMNNKDNILIDSLSNFYLKPIYTFLNSNHIFDNEEEIKKTISKFNITSDGEPVKNYSFVDSKDNTLVQLSDIFVGIVGKFMGYRNSHSIEEIFSDIDKFSDIQRENLFDFFKLIIRSHVKNQGLILNNDSLEEIAKFDQILSYLQPYNIKYILKKRGTC</sequence>
<proteinExistence type="predicted"/>
<dbReference type="Proteomes" id="UP000279541">
    <property type="component" value="Chromosome"/>
</dbReference>
<reference evidence="2 3" key="1">
    <citation type="submission" date="2017-01" db="EMBL/GenBank/DDBJ databases">
        <authorList>
            <person name="Mah S.A."/>
            <person name="Swanson W.J."/>
            <person name="Moy G.W."/>
            <person name="Vacquier V.D."/>
        </authorList>
    </citation>
    <scope>NUCLEOTIDE SEQUENCE [LARGE SCALE GENOMIC DNA]</scope>
    <source>
        <strain evidence="2 3">DSM 16927</strain>
    </source>
</reference>
<dbReference type="KEGG" id="cjt:EG359_06315"/>
<dbReference type="EMBL" id="CP033926">
    <property type="protein sequence ID" value="AZA99241.1"/>
    <property type="molecule type" value="Genomic_DNA"/>
</dbReference>
<name>A0A1N7HSN5_9FLAO</name>